<proteinExistence type="predicted"/>
<evidence type="ECO:0000256" key="1">
    <source>
        <dbReference type="SAM" id="Coils"/>
    </source>
</evidence>
<name>A0ABV9LD86_9FLAO</name>
<dbReference type="EMBL" id="JBHSHB010000024">
    <property type="protein sequence ID" value="MFC4691520.1"/>
    <property type="molecule type" value="Genomic_DNA"/>
</dbReference>
<evidence type="ECO:0000313" key="2">
    <source>
        <dbReference type="EMBL" id="MFC4691520.1"/>
    </source>
</evidence>
<evidence type="ECO:0008006" key="4">
    <source>
        <dbReference type="Google" id="ProtNLM"/>
    </source>
</evidence>
<keyword evidence="3" id="KW-1185">Reference proteome</keyword>
<protein>
    <recommendedName>
        <fullName evidence="4">YtxH domain-containing protein</fullName>
    </recommendedName>
</protein>
<dbReference type="Proteomes" id="UP001595878">
    <property type="component" value="Unassembled WGS sequence"/>
</dbReference>
<sequence>MNNNTKGILGLLAVAAGALGLYKYNKLSPEEKAALKDKAKRAGDTLKETYNDVEEQVSEKLTSLKNALDKELSKADQTTNRRATHTDDIEDATIVDAKEALDKGETTFV</sequence>
<reference evidence="3" key="1">
    <citation type="journal article" date="2019" name="Int. J. Syst. Evol. Microbiol.">
        <title>The Global Catalogue of Microorganisms (GCM) 10K type strain sequencing project: providing services to taxonomists for standard genome sequencing and annotation.</title>
        <authorList>
            <consortium name="The Broad Institute Genomics Platform"/>
            <consortium name="The Broad Institute Genome Sequencing Center for Infectious Disease"/>
            <person name="Wu L."/>
            <person name="Ma J."/>
        </authorList>
    </citation>
    <scope>NUCLEOTIDE SEQUENCE [LARGE SCALE GENOMIC DNA]</scope>
    <source>
        <strain evidence="3">CGMCC 4.7427</strain>
    </source>
</reference>
<evidence type="ECO:0000313" key="3">
    <source>
        <dbReference type="Proteomes" id="UP001595878"/>
    </source>
</evidence>
<feature type="coiled-coil region" evidence="1">
    <location>
        <begin position="36"/>
        <end position="81"/>
    </location>
</feature>
<dbReference type="RefSeq" id="WP_375253564.1">
    <property type="nucleotide sequence ID" value="NZ_JBHSHB010000024.1"/>
</dbReference>
<comment type="caution">
    <text evidence="2">The sequence shown here is derived from an EMBL/GenBank/DDBJ whole genome shotgun (WGS) entry which is preliminary data.</text>
</comment>
<accession>A0ABV9LD86</accession>
<keyword evidence="1" id="KW-0175">Coiled coil</keyword>
<gene>
    <name evidence="2" type="ORF">ACFO5T_13860</name>
</gene>
<organism evidence="2 3">
    <name type="scientific">Dokdonia genika</name>
    <dbReference type="NCBI Taxonomy" id="308113"/>
    <lineage>
        <taxon>Bacteria</taxon>
        <taxon>Pseudomonadati</taxon>
        <taxon>Bacteroidota</taxon>
        <taxon>Flavobacteriia</taxon>
        <taxon>Flavobacteriales</taxon>
        <taxon>Flavobacteriaceae</taxon>
        <taxon>Dokdonia</taxon>
    </lineage>
</organism>